<name>A0A914Y7Y4_9BILA</name>
<organism evidence="3 4">
    <name type="scientific">Panagrolaimus superbus</name>
    <dbReference type="NCBI Taxonomy" id="310955"/>
    <lineage>
        <taxon>Eukaryota</taxon>
        <taxon>Metazoa</taxon>
        <taxon>Ecdysozoa</taxon>
        <taxon>Nematoda</taxon>
        <taxon>Chromadorea</taxon>
        <taxon>Rhabditida</taxon>
        <taxon>Tylenchina</taxon>
        <taxon>Panagrolaimomorpha</taxon>
        <taxon>Panagrolaimoidea</taxon>
        <taxon>Panagrolaimidae</taxon>
        <taxon>Panagrolaimus</taxon>
    </lineage>
</organism>
<keyword evidence="3" id="KW-1185">Reference proteome</keyword>
<dbReference type="InterPro" id="IPR027417">
    <property type="entry name" value="P-loop_NTPase"/>
</dbReference>
<dbReference type="SUPFAM" id="SSF52540">
    <property type="entry name" value="P-loop containing nucleoside triphosphate hydrolases"/>
    <property type="match status" value="1"/>
</dbReference>
<dbReference type="Gene3D" id="3.40.50.300">
    <property type="entry name" value="P-loop containing nucleotide triphosphate hydrolases"/>
    <property type="match status" value="1"/>
</dbReference>
<dbReference type="GO" id="GO:0005524">
    <property type="term" value="F:ATP binding"/>
    <property type="evidence" value="ECO:0007669"/>
    <property type="project" value="TreeGrafter"/>
</dbReference>
<accession>A0A914Y7Y4</accession>
<dbReference type="WBParaSite" id="PSU_v2.g15386.t1">
    <property type="protein sequence ID" value="PSU_v2.g15386.t1"/>
    <property type="gene ID" value="PSU_v2.g15386"/>
</dbReference>
<feature type="compositionally biased region" description="Polar residues" evidence="2">
    <location>
        <begin position="17"/>
        <end position="28"/>
    </location>
</feature>
<proteinExistence type="predicted"/>
<dbReference type="InterPro" id="IPR050611">
    <property type="entry name" value="ABCF"/>
</dbReference>
<evidence type="ECO:0000256" key="1">
    <source>
        <dbReference type="ARBA" id="ARBA00022737"/>
    </source>
</evidence>
<evidence type="ECO:0000313" key="4">
    <source>
        <dbReference type="WBParaSite" id="PSU_v2.g15386.t1"/>
    </source>
</evidence>
<dbReference type="AlphaFoldDB" id="A0A914Y7Y4"/>
<dbReference type="PANTHER" id="PTHR19211:SF15">
    <property type="entry name" value="ATP-BINDING CASSETTE SUB-FAMILY F MEMBER 2"/>
    <property type="match status" value="1"/>
</dbReference>
<protein>
    <submittedName>
        <fullName evidence="4">Uncharacterized protein</fullName>
    </submittedName>
</protein>
<keyword evidence="1" id="KW-0677">Repeat</keyword>
<reference evidence="4" key="1">
    <citation type="submission" date="2022-11" db="UniProtKB">
        <authorList>
            <consortium name="WormBaseParasite"/>
        </authorList>
    </citation>
    <scope>IDENTIFICATION</scope>
</reference>
<feature type="compositionally biased region" description="Basic residues" evidence="2">
    <location>
        <begin position="1"/>
        <end position="15"/>
    </location>
</feature>
<feature type="region of interest" description="Disordered" evidence="2">
    <location>
        <begin position="1"/>
        <end position="28"/>
    </location>
</feature>
<evidence type="ECO:0000256" key="2">
    <source>
        <dbReference type="SAM" id="MobiDB-lite"/>
    </source>
</evidence>
<dbReference type="PANTHER" id="PTHR19211">
    <property type="entry name" value="ATP-BINDING TRANSPORT PROTEIN-RELATED"/>
    <property type="match status" value="1"/>
</dbReference>
<dbReference type="Proteomes" id="UP000887577">
    <property type="component" value="Unplaced"/>
</dbReference>
<sequence length="105" mass="11149">MSAKQKRAAAKKGGKKPTTSKVAETNGTDIDTEIDAAAAVLQKIELENAQARSVAAVLASQPKSRDLKVEQLTITFHGREVVTDTTLEINQGRRYGLIGLNGSGN</sequence>
<evidence type="ECO:0000313" key="3">
    <source>
        <dbReference type="Proteomes" id="UP000887577"/>
    </source>
</evidence>